<protein>
    <recommendedName>
        <fullName evidence="1">UEV domain-containing protein</fullName>
    </recommendedName>
</protein>
<dbReference type="InterPro" id="IPR008883">
    <property type="entry name" value="UEV_N"/>
</dbReference>
<dbReference type="GO" id="GO:0000813">
    <property type="term" value="C:ESCRT I complex"/>
    <property type="evidence" value="ECO:0007669"/>
    <property type="project" value="TreeGrafter"/>
</dbReference>
<dbReference type="PANTHER" id="PTHR23306">
    <property type="entry name" value="TUMOR SUSCEPTIBILITY GENE 101 PROTEIN-RELATED"/>
    <property type="match status" value="1"/>
</dbReference>
<dbReference type="PANTHER" id="PTHR23306:SF3">
    <property type="entry name" value="TUMOR SUPPRESSOR PROTEIN 101"/>
    <property type="match status" value="1"/>
</dbReference>
<dbReference type="VEuPathDB" id="PiroplasmaDB:TOT_010000693"/>
<dbReference type="PROSITE" id="PS51322">
    <property type="entry name" value="UEV"/>
    <property type="match status" value="1"/>
</dbReference>
<dbReference type="OrthoDB" id="306304at2759"/>
<feature type="domain" description="UEV" evidence="1">
    <location>
        <begin position="1"/>
        <end position="138"/>
    </location>
</feature>
<dbReference type="GO" id="GO:0008333">
    <property type="term" value="P:endosome to lysosome transport"/>
    <property type="evidence" value="ECO:0007669"/>
    <property type="project" value="TreeGrafter"/>
</dbReference>
<proteinExistence type="predicted"/>
<dbReference type="Pfam" id="PF05743">
    <property type="entry name" value="UEV"/>
    <property type="match status" value="1"/>
</dbReference>
<evidence type="ECO:0000259" key="1">
    <source>
        <dbReference type="PROSITE" id="PS51322"/>
    </source>
</evidence>
<evidence type="ECO:0000313" key="3">
    <source>
        <dbReference type="Proteomes" id="UP000003786"/>
    </source>
</evidence>
<dbReference type="KEGG" id="tot:TOT_010000693"/>
<gene>
    <name evidence="2" type="ORF">TOT_010000693</name>
</gene>
<sequence>MDSELKSSLKKHFKNDSMVIIDLDALHSKYTGLFASLHTSPFGISLNISGTVPYMFSGFVYKAPILIKIPKDYPFSAPMISVVPSQEIKIVKNHPNVDRKGNVSLDYLDKWHHTSKLVHAVDSLCKTFNMMSPIYTSSTRPILAEKRADVEVTDQAIPDNLVAKYRLSDRDRKLVEYAYKNILTNLKSNRPKIIKQYNYDMDKYELHRRMLMNWVFALLDLNNVCLKLDQIEDTLNSEVKKDELNQVEEMYKEVGEYTRTITSANQLLLSIKEGSNVIDFIKFKDTNSQKYQHQPISETTTYLTILIQSHHYSFTLVSLPLTLILNHSV</sequence>
<accession>J4C7L2</accession>
<dbReference type="InterPro" id="IPR052070">
    <property type="entry name" value="ESCRT-I_UEV_domain"/>
</dbReference>
<dbReference type="Proteomes" id="UP000003786">
    <property type="component" value="Chromosome 1"/>
</dbReference>
<organism evidence="2 3">
    <name type="scientific">Theileria orientalis strain Shintoku</name>
    <dbReference type="NCBI Taxonomy" id="869250"/>
    <lineage>
        <taxon>Eukaryota</taxon>
        <taxon>Sar</taxon>
        <taxon>Alveolata</taxon>
        <taxon>Apicomplexa</taxon>
        <taxon>Aconoidasida</taxon>
        <taxon>Piroplasmida</taxon>
        <taxon>Theileriidae</taxon>
        <taxon>Theileria</taxon>
    </lineage>
</organism>
<dbReference type="STRING" id="869250.J4C7L2"/>
<dbReference type="EMBL" id="AP011946">
    <property type="protein sequence ID" value="BAM39233.1"/>
    <property type="molecule type" value="Genomic_DNA"/>
</dbReference>
<keyword evidence="3" id="KW-1185">Reference proteome</keyword>
<dbReference type="eggNOG" id="KOG2391">
    <property type="taxonomic scope" value="Eukaryota"/>
</dbReference>
<name>J4C7L2_THEOR</name>
<dbReference type="OMA" id="DEWNHTS"/>
<dbReference type="RefSeq" id="XP_009689534.1">
    <property type="nucleotide sequence ID" value="XM_009691239.1"/>
</dbReference>
<dbReference type="SUPFAM" id="SSF54495">
    <property type="entry name" value="UBC-like"/>
    <property type="match status" value="1"/>
</dbReference>
<dbReference type="GeneID" id="20713581"/>
<evidence type="ECO:0000313" key="2">
    <source>
        <dbReference type="EMBL" id="BAM39233.1"/>
    </source>
</evidence>
<reference evidence="2 3" key="1">
    <citation type="journal article" date="2012" name="MBio">
        <title>Comparative genome analysis of three eukaryotic parasites with differing abilities to transform leukocytes reveals key mediators of Theileria-induced leukocyte transformation.</title>
        <authorList>
            <person name="Hayashida K."/>
            <person name="Hara Y."/>
            <person name="Abe T."/>
            <person name="Yamasaki C."/>
            <person name="Toyoda A."/>
            <person name="Kosuge T."/>
            <person name="Suzuki Y."/>
            <person name="Sato Y."/>
            <person name="Kawashima S."/>
            <person name="Katayama T."/>
            <person name="Wakaguri H."/>
            <person name="Inoue N."/>
            <person name="Homma K."/>
            <person name="Tada-Umezaki M."/>
            <person name="Yagi Y."/>
            <person name="Fujii Y."/>
            <person name="Habara T."/>
            <person name="Kanehisa M."/>
            <person name="Watanabe H."/>
            <person name="Ito K."/>
            <person name="Gojobori T."/>
            <person name="Sugawara H."/>
            <person name="Imanishi T."/>
            <person name="Weir W."/>
            <person name="Gardner M."/>
            <person name="Pain A."/>
            <person name="Shiels B."/>
            <person name="Hattori M."/>
            <person name="Nene V."/>
            <person name="Sugimoto C."/>
        </authorList>
    </citation>
    <scope>NUCLEOTIDE SEQUENCE [LARGE SCALE GENOMIC DNA]</scope>
    <source>
        <strain evidence="2 3">Shintoku</strain>
    </source>
</reference>
<dbReference type="Gene3D" id="3.10.110.10">
    <property type="entry name" value="Ubiquitin Conjugating Enzyme"/>
    <property type="match status" value="1"/>
</dbReference>
<dbReference type="CDD" id="cd11685">
    <property type="entry name" value="UEV_TSG101-like"/>
    <property type="match status" value="1"/>
</dbReference>
<dbReference type="InterPro" id="IPR016135">
    <property type="entry name" value="UBQ-conjugating_enzyme/RWD"/>
</dbReference>
<dbReference type="GO" id="GO:0043130">
    <property type="term" value="F:ubiquitin binding"/>
    <property type="evidence" value="ECO:0007669"/>
    <property type="project" value="TreeGrafter"/>
</dbReference>
<dbReference type="GO" id="GO:0015031">
    <property type="term" value="P:protein transport"/>
    <property type="evidence" value="ECO:0007669"/>
    <property type="project" value="InterPro"/>
</dbReference>
<dbReference type="AlphaFoldDB" id="J4C7L2"/>